<dbReference type="RefSeq" id="WP_306849038.1">
    <property type="nucleotide sequence ID" value="NZ_JAUSSK010000002.1"/>
</dbReference>
<gene>
    <name evidence="2" type="ORF">J2T07_001747</name>
</gene>
<dbReference type="EMBL" id="JAUSSK010000002">
    <property type="protein sequence ID" value="MDQ0009570.1"/>
    <property type="molecule type" value="Genomic_DNA"/>
</dbReference>
<evidence type="ECO:0000313" key="2">
    <source>
        <dbReference type="EMBL" id="MDQ0009570.1"/>
    </source>
</evidence>
<accession>A0ABT9SX43</accession>
<evidence type="ECO:0000256" key="1">
    <source>
        <dbReference type="SAM" id="MobiDB-lite"/>
    </source>
</evidence>
<comment type="caution">
    <text evidence="2">The sequence shown here is derived from an EMBL/GenBank/DDBJ whole genome shotgun (WGS) entry which is preliminary data.</text>
</comment>
<evidence type="ECO:0000313" key="3">
    <source>
        <dbReference type="Proteomes" id="UP001237737"/>
    </source>
</evidence>
<dbReference type="Proteomes" id="UP001237737">
    <property type="component" value="Unassembled WGS sequence"/>
</dbReference>
<feature type="region of interest" description="Disordered" evidence="1">
    <location>
        <begin position="35"/>
        <end position="64"/>
    </location>
</feature>
<protein>
    <submittedName>
        <fullName evidence="2">Uncharacterized protein</fullName>
    </submittedName>
</protein>
<reference evidence="2 3" key="1">
    <citation type="submission" date="2023-07" db="EMBL/GenBank/DDBJ databases">
        <title>Sorghum-associated microbial communities from plants grown in Nebraska, USA.</title>
        <authorList>
            <person name="Schachtman D."/>
        </authorList>
    </citation>
    <scope>NUCLEOTIDE SEQUENCE [LARGE SCALE GENOMIC DNA]</scope>
    <source>
        <strain evidence="2 3">CC60</strain>
    </source>
</reference>
<proteinExistence type="predicted"/>
<name>A0ABT9SX43_9GAMM</name>
<organism evidence="2 3">
    <name type="scientific">Luteibacter jiangsuensis</name>
    <dbReference type="NCBI Taxonomy" id="637577"/>
    <lineage>
        <taxon>Bacteria</taxon>
        <taxon>Pseudomonadati</taxon>
        <taxon>Pseudomonadota</taxon>
        <taxon>Gammaproteobacteria</taxon>
        <taxon>Lysobacterales</taxon>
        <taxon>Rhodanobacteraceae</taxon>
        <taxon>Luteibacter</taxon>
    </lineage>
</organism>
<sequence length="64" mass="6777">MASIFTGLAFMHGHIVDRELVLRLGREDTVVDRGAGVPRAPATTRKETVKATARLPGSPACATC</sequence>
<keyword evidence="3" id="KW-1185">Reference proteome</keyword>